<dbReference type="Proteomes" id="UP000807306">
    <property type="component" value="Unassembled WGS sequence"/>
</dbReference>
<dbReference type="AlphaFoldDB" id="A0A9P6EGI3"/>
<name>A0A9P6EGI3_9AGAR</name>
<dbReference type="InterPro" id="IPR045341">
    <property type="entry name" value="DUF6532"/>
</dbReference>
<proteinExistence type="predicted"/>
<evidence type="ECO:0000256" key="1">
    <source>
        <dbReference type="SAM" id="MobiDB-lite"/>
    </source>
</evidence>
<evidence type="ECO:0000259" key="2">
    <source>
        <dbReference type="Pfam" id="PF20149"/>
    </source>
</evidence>
<feature type="compositionally biased region" description="Basic and acidic residues" evidence="1">
    <location>
        <begin position="8"/>
        <end position="25"/>
    </location>
</feature>
<keyword evidence="4" id="KW-1185">Reference proteome</keyword>
<gene>
    <name evidence="3" type="ORF">CPB83DRAFT_894366</name>
</gene>
<sequence>MGKSKSQKKVDKKEKKQLKELEKAAKASKTQVPALAEVSSSKSTRRSTRIAGHVASSNDSMDVDETITTTTTSQKRRTSDTKSDTDTQTKRPRTEKAPTSAVRVRRLSPAVITGDFSEESTAPPPGKKGPAAAPPVDGESNPESTDNDEEVEESTTSDLQKLGQVKLKAKLVAERPQFSNTRSKPISREEKTLPTINAKILKRESTPAPATVKLNGSESSSESDSNSDSESTSSSDSDSSSSSDDSEPDSKEQVTSKRGKARQKEAAKWSKKSGSDTKSKAKRKHAKNVNKGWHKDSHYIPLPSSSSNSTIRLKDQPKCLHDALDAAFIAAIGYSLFDNAFPSPLTVVDIHCKLFRDTTKELGSKYRPLGDRAKDDDDFMTEISKLLNSRVTDTRLGVKKDITDIIRSHFCAETEDNIPALKAALATLAYIYPSTRKGKIDRQKPYEHPCFIQCFKKAYFSGTSRKNIAKRHAARFPKTPADENLSEMPIPMVALIGTIVHATIDVWLRNPQAEELRYKFDDYEHTYRSHEEYIRSLKKEDSAGYHSMMAKLFSLASPQSWTSATSLAQAARAFKNEPVSE</sequence>
<protein>
    <recommendedName>
        <fullName evidence="2">DUF6532 domain-containing protein</fullName>
    </recommendedName>
</protein>
<feature type="compositionally biased region" description="Acidic residues" evidence="1">
    <location>
        <begin position="145"/>
        <end position="155"/>
    </location>
</feature>
<dbReference type="Pfam" id="PF20149">
    <property type="entry name" value="DUF6532"/>
    <property type="match status" value="1"/>
</dbReference>
<dbReference type="OrthoDB" id="3225557at2759"/>
<feature type="compositionally biased region" description="Low complexity" evidence="1">
    <location>
        <begin position="217"/>
        <end position="243"/>
    </location>
</feature>
<organism evidence="3 4">
    <name type="scientific">Crepidotus variabilis</name>
    <dbReference type="NCBI Taxonomy" id="179855"/>
    <lineage>
        <taxon>Eukaryota</taxon>
        <taxon>Fungi</taxon>
        <taxon>Dikarya</taxon>
        <taxon>Basidiomycota</taxon>
        <taxon>Agaricomycotina</taxon>
        <taxon>Agaricomycetes</taxon>
        <taxon>Agaricomycetidae</taxon>
        <taxon>Agaricales</taxon>
        <taxon>Agaricineae</taxon>
        <taxon>Crepidotaceae</taxon>
        <taxon>Crepidotus</taxon>
    </lineage>
</organism>
<feature type="domain" description="DUF6532" evidence="2">
    <location>
        <begin position="336"/>
        <end position="534"/>
    </location>
</feature>
<feature type="compositionally biased region" description="Basic and acidic residues" evidence="1">
    <location>
        <begin position="262"/>
        <end position="279"/>
    </location>
</feature>
<comment type="caution">
    <text evidence="3">The sequence shown here is derived from an EMBL/GenBank/DDBJ whole genome shotgun (WGS) entry which is preliminary data.</text>
</comment>
<accession>A0A9P6EGI3</accession>
<reference evidence="3" key="1">
    <citation type="submission" date="2020-11" db="EMBL/GenBank/DDBJ databases">
        <authorList>
            <consortium name="DOE Joint Genome Institute"/>
            <person name="Ahrendt S."/>
            <person name="Riley R."/>
            <person name="Andreopoulos W."/>
            <person name="Labutti K."/>
            <person name="Pangilinan J."/>
            <person name="Ruiz-Duenas F.J."/>
            <person name="Barrasa J.M."/>
            <person name="Sanchez-Garcia M."/>
            <person name="Camarero S."/>
            <person name="Miyauchi S."/>
            <person name="Serrano A."/>
            <person name="Linde D."/>
            <person name="Babiker R."/>
            <person name="Drula E."/>
            <person name="Ayuso-Fernandez I."/>
            <person name="Pacheco R."/>
            <person name="Padilla G."/>
            <person name="Ferreira P."/>
            <person name="Barriuso J."/>
            <person name="Kellner H."/>
            <person name="Castanera R."/>
            <person name="Alfaro M."/>
            <person name="Ramirez L."/>
            <person name="Pisabarro A.G."/>
            <person name="Kuo A."/>
            <person name="Tritt A."/>
            <person name="Lipzen A."/>
            <person name="He G."/>
            <person name="Yan M."/>
            <person name="Ng V."/>
            <person name="Cullen D."/>
            <person name="Martin F."/>
            <person name="Rosso M.-N."/>
            <person name="Henrissat B."/>
            <person name="Hibbett D."/>
            <person name="Martinez A.T."/>
            <person name="Grigoriev I.V."/>
        </authorList>
    </citation>
    <scope>NUCLEOTIDE SEQUENCE</scope>
    <source>
        <strain evidence="3">CBS 506.95</strain>
    </source>
</reference>
<evidence type="ECO:0000313" key="3">
    <source>
        <dbReference type="EMBL" id="KAF9528324.1"/>
    </source>
</evidence>
<feature type="region of interest" description="Disordered" evidence="1">
    <location>
        <begin position="1"/>
        <end position="310"/>
    </location>
</feature>
<feature type="compositionally biased region" description="Basic and acidic residues" evidence="1">
    <location>
        <begin position="77"/>
        <end position="96"/>
    </location>
</feature>
<dbReference type="EMBL" id="MU157853">
    <property type="protein sequence ID" value="KAF9528324.1"/>
    <property type="molecule type" value="Genomic_DNA"/>
</dbReference>
<evidence type="ECO:0000313" key="4">
    <source>
        <dbReference type="Proteomes" id="UP000807306"/>
    </source>
</evidence>